<dbReference type="Gene3D" id="1.10.30.10">
    <property type="entry name" value="High mobility group box domain"/>
    <property type="match status" value="1"/>
</dbReference>
<evidence type="ECO:0000256" key="1">
    <source>
        <dbReference type="ARBA" id="ARBA00023125"/>
    </source>
</evidence>
<organism evidence="6 7">
    <name type="scientific">Psilocybe cf. subviscida</name>
    <dbReference type="NCBI Taxonomy" id="2480587"/>
    <lineage>
        <taxon>Eukaryota</taxon>
        <taxon>Fungi</taxon>
        <taxon>Dikarya</taxon>
        <taxon>Basidiomycota</taxon>
        <taxon>Agaricomycotina</taxon>
        <taxon>Agaricomycetes</taxon>
        <taxon>Agaricomycetidae</taxon>
        <taxon>Agaricales</taxon>
        <taxon>Agaricineae</taxon>
        <taxon>Strophariaceae</taxon>
        <taxon>Psilocybe</taxon>
    </lineage>
</organism>
<evidence type="ECO:0000259" key="5">
    <source>
        <dbReference type="PROSITE" id="PS50118"/>
    </source>
</evidence>
<comment type="caution">
    <text evidence="6">The sequence shown here is derived from an EMBL/GenBank/DDBJ whole genome shotgun (WGS) entry which is preliminary data.</text>
</comment>
<dbReference type="EMBL" id="JAACJJ010000028">
    <property type="protein sequence ID" value="KAF5321873.1"/>
    <property type="molecule type" value="Genomic_DNA"/>
</dbReference>
<dbReference type="AlphaFoldDB" id="A0A8H5BF11"/>
<feature type="DNA-binding region" description="HMG box" evidence="3">
    <location>
        <begin position="8"/>
        <end position="78"/>
    </location>
</feature>
<dbReference type="SMART" id="SM00398">
    <property type="entry name" value="HMG"/>
    <property type="match status" value="1"/>
</dbReference>
<feature type="region of interest" description="Disordered" evidence="4">
    <location>
        <begin position="463"/>
        <end position="485"/>
    </location>
</feature>
<dbReference type="PANTHER" id="PTHR10270:SF161">
    <property type="entry name" value="SEX-DETERMINING REGION Y PROTEIN"/>
    <property type="match status" value="1"/>
</dbReference>
<dbReference type="InterPro" id="IPR009071">
    <property type="entry name" value="HMG_box_dom"/>
</dbReference>
<feature type="region of interest" description="Disordered" evidence="4">
    <location>
        <begin position="101"/>
        <end position="137"/>
    </location>
</feature>
<keyword evidence="7" id="KW-1185">Reference proteome</keyword>
<accession>A0A8H5BF11</accession>
<feature type="domain" description="HMG box" evidence="5">
    <location>
        <begin position="8"/>
        <end position="78"/>
    </location>
</feature>
<dbReference type="InterPro" id="IPR050140">
    <property type="entry name" value="SRY-related_HMG-box_TF-like"/>
</dbReference>
<evidence type="ECO:0000256" key="2">
    <source>
        <dbReference type="ARBA" id="ARBA00023163"/>
    </source>
</evidence>
<dbReference type="PROSITE" id="PS50118">
    <property type="entry name" value="HMG_BOX_2"/>
    <property type="match status" value="1"/>
</dbReference>
<name>A0A8H5BF11_9AGAR</name>
<dbReference type="PANTHER" id="PTHR10270">
    <property type="entry name" value="SOX TRANSCRIPTION FACTOR"/>
    <property type="match status" value="1"/>
</dbReference>
<dbReference type="InterPro" id="IPR036910">
    <property type="entry name" value="HMG_box_dom_sf"/>
</dbReference>
<dbReference type="SUPFAM" id="SSF47095">
    <property type="entry name" value="HMG-box"/>
    <property type="match status" value="1"/>
</dbReference>
<keyword evidence="3" id="KW-0539">Nucleus</keyword>
<feature type="compositionally biased region" description="Low complexity" evidence="4">
    <location>
        <begin position="497"/>
        <end position="509"/>
    </location>
</feature>
<evidence type="ECO:0000256" key="3">
    <source>
        <dbReference type="PROSITE-ProRule" id="PRU00267"/>
    </source>
</evidence>
<keyword evidence="1 3" id="KW-0238">DNA-binding</keyword>
<dbReference type="Pfam" id="PF00505">
    <property type="entry name" value="HMG_box"/>
    <property type="match status" value="1"/>
</dbReference>
<dbReference type="Proteomes" id="UP000567179">
    <property type="component" value="Unassembled WGS sequence"/>
</dbReference>
<feature type="region of interest" description="Disordered" evidence="4">
    <location>
        <begin position="523"/>
        <end position="569"/>
    </location>
</feature>
<feature type="region of interest" description="Disordered" evidence="4">
    <location>
        <begin position="497"/>
        <end position="516"/>
    </location>
</feature>
<dbReference type="OrthoDB" id="6247875at2759"/>
<reference evidence="6 7" key="1">
    <citation type="journal article" date="2020" name="ISME J.">
        <title>Uncovering the hidden diversity of litter-decomposition mechanisms in mushroom-forming fungi.</title>
        <authorList>
            <person name="Floudas D."/>
            <person name="Bentzer J."/>
            <person name="Ahren D."/>
            <person name="Johansson T."/>
            <person name="Persson P."/>
            <person name="Tunlid A."/>
        </authorList>
    </citation>
    <scope>NUCLEOTIDE SEQUENCE [LARGE SCALE GENOMIC DNA]</scope>
    <source>
        <strain evidence="6 7">CBS 101986</strain>
    </source>
</reference>
<feature type="compositionally biased region" description="Low complexity" evidence="4">
    <location>
        <begin position="113"/>
        <end position="126"/>
    </location>
</feature>
<dbReference type="GO" id="GO:0000978">
    <property type="term" value="F:RNA polymerase II cis-regulatory region sequence-specific DNA binding"/>
    <property type="evidence" value="ECO:0007669"/>
    <property type="project" value="TreeGrafter"/>
</dbReference>
<evidence type="ECO:0000256" key="4">
    <source>
        <dbReference type="SAM" id="MobiDB-lite"/>
    </source>
</evidence>
<keyword evidence="2" id="KW-0804">Transcription</keyword>
<proteinExistence type="predicted"/>
<gene>
    <name evidence="6" type="ORF">D9619_002265</name>
</gene>
<dbReference type="GO" id="GO:0005634">
    <property type="term" value="C:nucleus"/>
    <property type="evidence" value="ECO:0007669"/>
    <property type="project" value="UniProtKB-UniRule"/>
</dbReference>
<sequence>MAAEEERVKRPPNAWILFRTYYGGTQPVYPDGTRIPQNQISTVASKIWNKFNESQRRPWEEQADQAKVAHMVAHPNWRYRPRSKAIKEQQKLEERMAKAAAREEAKKAKQAAKRGASGAATAGGVKRSPSRRLSPAMGVSPYPCVSPLPGISLANFGPSPPVSAASSPMVGSLALPAVAEQSPAATLVGSPDQPKYPVLTLDSHAKNNTNTTTTPALIPTLTINDANDSNNEHSHATDTENKSSLDLNFEFFASQFNADGGLLHGGFGMNGMGGDMTADWATPGAINNLGLMENSNLSFPLAPELFGDFTGWAQNQIAENDNGLSSVAATPAADHSGSGSANTTPDTSFELPFVFNMEGGFGFGPGIGGDPNGALVFDNGLDLHLNLNVDLGSAVPQPGNAAGGNGNGYFQDPYAGVNNFGGFDFSLLSGDFEPAAVGNDADWTNGMGMNVNFDAFSELVDPNGVQGEQYQPKQEEDEEDQQTEKHNAPIATLVSAATPAPAASSHASPDTYASPSSYALQPVENLTDTPHSSSSSSAASTPGAHGFHRVYVPPKGAGNGNRRVAASFKAPPVPLRTASYGWVPSAGGNS</sequence>
<evidence type="ECO:0000313" key="7">
    <source>
        <dbReference type="Proteomes" id="UP000567179"/>
    </source>
</evidence>
<dbReference type="GO" id="GO:0001228">
    <property type="term" value="F:DNA-binding transcription activator activity, RNA polymerase II-specific"/>
    <property type="evidence" value="ECO:0007669"/>
    <property type="project" value="TreeGrafter"/>
</dbReference>
<dbReference type="CDD" id="cd01389">
    <property type="entry name" value="HMG-box_ROX1-like"/>
    <property type="match status" value="1"/>
</dbReference>
<dbReference type="GO" id="GO:0030154">
    <property type="term" value="P:cell differentiation"/>
    <property type="evidence" value="ECO:0007669"/>
    <property type="project" value="TreeGrafter"/>
</dbReference>
<protein>
    <recommendedName>
        <fullName evidence="5">HMG box domain-containing protein</fullName>
    </recommendedName>
</protein>
<evidence type="ECO:0000313" key="6">
    <source>
        <dbReference type="EMBL" id="KAF5321873.1"/>
    </source>
</evidence>